<gene>
    <name evidence="1" type="ORF">Acr_17g0007570</name>
</gene>
<organism evidence="1 2">
    <name type="scientific">Actinidia rufa</name>
    <dbReference type="NCBI Taxonomy" id="165716"/>
    <lineage>
        <taxon>Eukaryota</taxon>
        <taxon>Viridiplantae</taxon>
        <taxon>Streptophyta</taxon>
        <taxon>Embryophyta</taxon>
        <taxon>Tracheophyta</taxon>
        <taxon>Spermatophyta</taxon>
        <taxon>Magnoliopsida</taxon>
        <taxon>eudicotyledons</taxon>
        <taxon>Gunneridae</taxon>
        <taxon>Pentapetalae</taxon>
        <taxon>asterids</taxon>
        <taxon>Ericales</taxon>
        <taxon>Actinidiaceae</taxon>
        <taxon>Actinidia</taxon>
    </lineage>
</organism>
<reference evidence="1 2" key="1">
    <citation type="submission" date="2019-07" db="EMBL/GenBank/DDBJ databases">
        <title>De Novo Assembly of kiwifruit Actinidia rufa.</title>
        <authorList>
            <person name="Sugita-Konishi S."/>
            <person name="Sato K."/>
            <person name="Mori E."/>
            <person name="Abe Y."/>
            <person name="Kisaki G."/>
            <person name="Hamano K."/>
            <person name="Suezawa K."/>
            <person name="Otani M."/>
            <person name="Fukuda T."/>
            <person name="Manabe T."/>
            <person name="Gomi K."/>
            <person name="Tabuchi M."/>
            <person name="Akimitsu K."/>
            <person name="Kataoka I."/>
        </authorList>
    </citation>
    <scope>NUCLEOTIDE SEQUENCE [LARGE SCALE GENOMIC DNA]</scope>
    <source>
        <strain evidence="2">cv. Fuchu</strain>
    </source>
</reference>
<keyword evidence="2" id="KW-1185">Reference proteome</keyword>
<dbReference type="EMBL" id="BJWL01000017">
    <property type="protein sequence ID" value="GFZ05185.1"/>
    <property type="molecule type" value="Genomic_DNA"/>
</dbReference>
<comment type="caution">
    <text evidence="1">The sequence shown here is derived from an EMBL/GenBank/DDBJ whole genome shotgun (WGS) entry which is preliminary data.</text>
</comment>
<sequence length="189" mass="20580">MPVLYQTKIVSCLTKSVLCRAKPRQLSCLALTVPCCVVLGQPSCRARGRSDHVVPQLIPCPKRAHAGFIRAVLCRQGPLDTSNSTPLDLQFQSFISTIPLYFSSFCFASCSSVARLLASLTSSFNFEFSCWSSAIMTDLTSSSFSNSLFCCSRLFLLTVFVSRSAVLVLYSCCADFHSELQSAGVLSLS</sequence>
<accession>A0A7J0G323</accession>
<dbReference type="Proteomes" id="UP000585474">
    <property type="component" value="Unassembled WGS sequence"/>
</dbReference>
<dbReference type="AlphaFoldDB" id="A0A7J0G323"/>
<evidence type="ECO:0000313" key="1">
    <source>
        <dbReference type="EMBL" id="GFZ05185.1"/>
    </source>
</evidence>
<name>A0A7J0G323_9ERIC</name>
<protein>
    <submittedName>
        <fullName evidence="1">Uncharacterized protein</fullName>
    </submittedName>
</protein>
<proteinExistence type="predicted"/>
<evidence type="ECO:0000313" key="2">
    <source>
        <dbReference type="Proteomes" id="UP000585474"/>
    </source>
</evidence>